<name>A0A420YLG9_9PEZI</name>
<gene>
    <name evidence="1" type="ORF">DL546_001838</name>
</gene>
<dbReference type="AlphaFoldDB" id="A0A420YLG9"/>
<dbReference type="EMBL" id="QVQW01000003">
    <property type="protein sequence ID" value="RKU48747.1"/>
    <property type="molecule type" value="Genomic_DNA"/>
</dbReference>
<keyword evidence="2" id="KW-1185">Reference proteome</keyword>
<protein>
    <submittedName>
        <fullName evidence="1">Uncharacterized protein</fullName>
    </submittedName>
</protein>
<comment type="caution">
    <text evidence="1">The sequence shown here is derived from an EMBL/GenBank/DDBJ whole genome shotgun (WGS) entry which is preliminary data.</text>
</comment>
<organism evidence="1 2">
    <name type="scientific">Coniochaeta pulveracea</name>
    <dbReference type="NCBI Taxonomy" id="177199"/>
    <lineage>
        <taxon>Eukaryota</taxon>
        <taxon>Fungi</taxon>
        <taxon>Dikarya</taxon>
        <taxon>Ascomycota</taxon>
        <taxon>Pezizomycotina</taxon>
        <taxon>Sordariomycetes</taxon>
        <taxon>Sordariomycetidae</taxon>
        <taxon>Coniochaetales</taxon>
        <taxon>Coniochaetaceae</taxon>
        <taxon>Coniochaeta</taxon>
    </lineage>
</organism>
<evidence type="ECO:0000313" key="2">
    <source>
        <dbReference type="Proteomes" id="UP000275385"/>
    </source>
</evidence>
<accession>A0A420YLG9</accession>
<reference evidence="1 2" key="1">
    <citation type="submission" date="2018-08" db="EMBL/GenBank/DDBJ databases">
        <title>Draft genome of the lignicolous fungus Coniochaeta pulveracea.</title>
        <authorList>
            <person name="Borstlap C.J."/>
            <person name="De Witt R.N."/>
            <person name="Botha A."/>
            <person name="Volschenk H."/>
        </authorList>
    </citation>
    <scope>NUCLEOTIDE SEQUENCE [LARGE SCALE GENOMIC DNA]</scope>
    <source>
        <strain evidence="1 2">CAB683</strain>
    </source>
</reference>
<dbReference type="Proteomes" id="UP000275385">
    <property type="component" value="Unassembled WGS sequence"/>
</dbReference>
<sequence>MSFLSSSSFVCFHRPWHSKLCCSTTVQYPGLAGLLLLIVCRIFSSTQPSSTMKAFLSTLVMAAAAFAIRWEIIPLNQKAVSLFDPDIFNPNNYDRRLYNVTRYNVPGEVNGNPKPPGVPGHLNGSNQLNTFDDPNQCISIGSPLGHEAYCMPFRGDDAMCNIAFYVPHTPLPATPNNGKDTVDAFIYDNACVSILGCQTNVSKTLGWDHQTEIPTMQQDDRPNNLKYPAYFAPHYNYPPQFWYAGQTCQWPTCDGWSYMLYSDLDDNGQHTGNTVWVYRHNFKCDAP</sequence>
<evidence type="ECO:0000313" key="1">
    <source>
        <dbReference type="EMBL" id="RKU48747.1"/>
    </source>
</evidence>
<proteinExistence type="predicted"/>